<keyword evidence="3" id="KW-1185">Reference proteome</keyword>
<dbReference type="EMBL" id="BMFZ01000004">
    <property type="protein sequence ID" value="GGA44794.1"/>
    <property type="molecule type" value="Genomic_DNA"/>
</dbReference>
<dbReference type="Proteomes" id="UP000627464">
    <property type="component" value="Unassembled WGS sequence"/>
</dbReference>
<accession>A0ABQ1GK18</accession>
<name>A0ABQ1GK18_9GAMM</name>
<proteinExistence type="predicted"/>
<protein>
    <submittedName>
        <fullName evidence="2">Uncharacterized protein</fullName>
    </submittedName>
</protein>
<keyword evidence="1" id="KW-0472">Membrane</keyword>
<sequence>MSQGFDPKDLEEICSRKPTKFKMKKADYKELGRNTLLGSVDLVFGALGAAVLTVGALNNSNKVISKSESDDLGYGYKDGNQGYGYYFGDIKDDN</sequence>
<evidence type="ECO:0000313" key="3">
    <source>
        <dbReference type="Proteomes" id="UP000627464"/>
    </source>
</evidence>
<organism evidence="2 3">
    <name type="scientific">Hafnia psychrotolerans</name>
    <dbReference type="NCBI Taxonomy" id="1477018"/>
    <lineage>
        <taxon>Bacteria</taxon>
        <taxon>Pseudomonadati</taxon>
        <taxon>Pseudomonadota</taxon>
        <taxon>Gammaproteobacteria</taxon>
        <taxon>Enterobacterales</taxon>
        <taxon>Hafniaceae</taxon>
        <taxon>Hafnia</taxon>
    </lineage>
</organism>
<comment type="caution">
    <text evidence="2">The sequence shown here is derived from an EMBL/GenBank/DDBJ whole genome shotgun (WGS) entry which is preliminary data.</text>
</comment>
<dbReference type="RefSeq" id="WP_229746436.1">
    <property type="nucleotide sequence ID" value="NZ_BMFZ01000004.1"/>
</dbReference>
<evidence type="ECO:0000256" key="1">
    <source>
        <dbReference type="SAM" id="Phobius"/>
    </source>
</evidence>
<keyword evidence="1" id="KW-1133">Transmembrane helix</keyword>
<evidence type="ECO:0000313" key="2">
    <source>
        <dbReference type="EMBL" id="GGA44794.1"/>
    </source>
</evidence>
<keyword evidence="1" id="KW-0812">Transmembrane</keyword>
<reference evidence="3" key="1">
    <citation type="journal article" date="2019" name="Int. J. Syst. Evol. Microbiol.">
        <title>The Global Catalogue of Microorganisms (GCM) 10K type strain sequencing project: providing services to taxonomists for standard genome sequencing and annotation.</title>
        <authorList>
            <consortium name="The Broad Institute Genomics Platform"/>
            <consortium name="The Broad Institute Genome Sequencing Center for Infectious Disease"/>
            <person name="Wu L."/>
            <person name="Ma J."/>
        </authorList>
    </citation>
    <scope>NUCLEOTIDE SEQUENCE [LARGE SCALE GENOMIC DNA]</scope>
    <source>
        <strain evidence="3">CGMCC 1.12806</strain>
    </source>
</reference>
<gene>
    <name evidence="2" type="ORF">GCM10011328_19900</name>
</gene>
<feature type="transmembrane region" description="Helical" evidence="1">
    <location>
        <begin position="36"/>
        <end position="57"/>
    </location>
</feature>